<dbReference type="OMA" id="EEMHGYI"/>
<proteinExistence type="predicted"/>
<dbReference type="HOGENOM" id="CLU_013114_0_0_1"/>
<dbReference type="AlphaFoldDB" id="K1WSG9"/>
<dbReference type="Pfam" id="PF12325">
    <property type="entry name" value="TMF_TATA_bd"/>
    <property type="match status" value="1"/>
</dbReference>
<evidence type="ECO:0000259" key="6">
    <source>
        <dbReference type="Pfam" id="PF12325"/>
    </source>
</evidence>
<dbReference type="Pfam" id="PF12329">
    <property type="entry name" value="TMF_DNA_bd"/>
    <property type="match status" value="1"/>
</dbReference>
<dbReference type="FunCoup" id="K1WSG9">
    <property type="interactions" value="477"/>
</dbReference>
<feature type="compositionally biased region" description="Basic and acidic residues" evidence="5">
    <location>
        <begin position="83"/>
        <end position="92"/>
    </location>
</feature>
<dbReference type="InterPro" id="IPR052602">
    <property type="entry name" value="Growth_transcription_reg"/>
</dbReference>
<feature type="compositionally biased region" description="Low complexity" evidence="5">
    <location>
        <begin position="109"/>
        <end position="128"/>
    </location>
</feature>
<evidence type="ECO:0000313" key="8">
    <source>
        <dbReference type="Proteomes" id="UP000006753"/>
    </source>
</evidence>
<dbReference type="InterPro" id="IPR022092">
    <property type="entry name" value="TMF_DNA-bd"/>
</dbReference>
<feature type="domain" description="TATA element modulatory factor 1 TATA binding" evidence="6">
    <location>
        <begin position="796"/>
        <end position="909"/>
    </location>
</feature>
<dbReference type="GO" id="GO:0005783">
    <property type="term" value="C:endoplasmic reticulum"/>
    <property type="evidence" value="ECO:0007669"/>
    <property type="project" value="TreeGrafter"/>
</dbReference>
<evidence type="ECO:0000256" key="5">
    <source>
        <dbReference type="SAM" id="MobiDB-lite"/>
    </source>
</evidence>
<dbReference type="KEGG" id="mbe:MBM_06017"/>
<feature type="compositionally biased region" description="Basic and acidic residues" evidence="5">
    <location>
        <begin position="155"/>
        <end position="179"/>
    </location>
</feature>
<comment type="subcellular location">
    <subcellularLocation>
        <location evidence="1">Golgi apparatus</location>
    </subcellularLocation>
</comment>
<keyword evidence="3 4" id="KW-0175">Coiled coil</keyword>
<keyword evidence="2" id="KW-0333">Golgi apparatus</keyword>
<dbReference type="eggNOG" id="KOG4673">
    <property type="taxonomic scope" value="Eukaryota"/>
</dbReference>
<dbReference type="OrthoDB" id="74178at2759"/>
<keyword evidence="8" id="KW-1185">Reference proteome</keyword>
<feature type="compositionally biased region" description="Basic and acidic residues" evidence="5">
    <location>
        <begin position="573"/>
        <end position="610"/>
    </location>
</feature>
<feature type="compositionally biased region" description="Polar residues" evidence="5">
    <location>
        <begin position="190"/>
        <end position="209"/>
    </location>
</feature>
<evidence type="ECO:0000256" key="3">
    <source>
        <dbReference type="ARBA" id="ARBA00023054"/>
    </source>
</evidence>
<feature type="coiled-coil region" evidence="4">
    <location>
        <begin position="809"/>
        <end position="909"/>
    </location>
</feature>
<name>K1WSG9_MARBU</name>
<accession>K1WSG9</accession>
<feature type="region of interest" description="Disordered" evidence="5">
    <location>
        <begin position="725"/>
        <end position="775"/>
    </location>
</feature>
<dbReference type="PANTHER" id="PTHR46515:SF1">
    <property type="entry name" value="TATA ELEMENT MODULATORY FACTOR"/>
    <property type="match status" value="1"/>
</dbReference>
<feature type="compositionally biased region" description="Low complexity" evidence="5">
    <location>
        <begin position="36"/>
        <end position="54"/>
    </location>
</feature>
<organism evidence="7 8">
    <name type="scientific">Marssonina brunnea f. sp. multigermtubi (strain MB_m1)</name>
    <name type="common">Marssonina leaf spot fungus</name>
    <dbReference type="NCBI Taxonomy" id="1072389"/>
    <lineage>
        <taxon>Eukaryota</taxon>
        <taxon>Fungi</taxon>
        <taxon>Dikarya</taxon>
        <taxon>Ascomycota</taxon>
        <taxon>Pezizomycotina</taxon>
        <taxon>Leotiomycetes</taxon>
        <taxon>Helotiales</taxon>
        <taxon>Drepanopezizaceae</taxon>
        <taxon>Drepanopeziza</taxon>
    </lineage>
</organism>
<sequence length="912" mass="100652">MAASKQTSRWGSFLQQAVAGVESRLDNILAEGVEEQMQNAAAQHQQQSQLQSQLRTGSPVNGGGAPVGKVEGVSKSASTSNRAPDRLQERLARAIANKQKGEAGSGTASGVPSRVGSPVTVSVGSSPRQSLDHTMPKATNSARQSIDVPAAVKAENTEDGKAEEVQKTTEESSDVKEVQAEASPIAIEPGSSTVEKVVGTTESNGQLLKTETEASPRPSAESSIPSLPRDSIDSARQPSLPPSMDLPPADRATSSIATFKSTEELESLYKKLQTDYETAELQRQEEIHGYIERIDALQSKLQYLAKEGAEAARKASGAAPSGSLEKKLADKEEQIALLMQEGQKLSKKEVNQLTTIKKLRAKIQEDSKAVEEAKRKQEIAERDMAILAERLKRAETFEKRLGEKQKEVTQLQKDVETLKTANEVKNSAVMELEAELKEAIAQGKEAEMKAANEALEAEKKRVAELEDDISNLKIEKDLVADRARAQVKELKEKAEKDAERARVVEMEMKNELQMLESKLEVMRARAEEVSSGATGDAQAKLLRQIETLQTQYAVASENWQGIESSLIARATSLEKERDEAAKRESDVRRKAREATLKAKRNEDELEESRSKMPSFQKELAEHKAKLDTLQQRAEAAEAALIEARATFEQEKLAWQSELQNRIDEERQKLQEETIQNPGSFSYRPGSPVASTRRGITSEYVGLQNLHIRRTSAFSVINEVSASPTGYVGRRTSAQPLRQASGNATPKRQDSMQSLMEKRKEDENNVESPPAHTENDSFFEQNVSASSPDQTINDLVSVSTAGAGPSVQLVERMSSAVRRLESEKVATKEDLARLAAQRDEARAEIVALMREVEAKRKVDERAQQLEAEVERLNERYQTTLEMLGEKSEMVEELKGDVSDLKAMYRELVERTLK</sequence>
<feature type="region of interest" description="Disordered" evidence="5">
    <location>
        <begin position="36"/>
        <end position="258"/>
    </location>
</feature>
<dbReference type="Proteomes" id="UP000006753">
    <property type="component" value="Unassembled WGS sequence"/>
</dbReference>
<dbReference type="PANTHER" id="PTHR46515">
    <property type="entry name" value="TATA ELEMENT MODULATORY FACTOR TMF1"/>
    <property type="match status" value="1"/>
</dbReference>
<protein>
    <submittedName>
        <fullName evidence="7">M protein repeat protein</fullName>
    </submittedName>
</protein>
<feature type="region of interest" description="Disordered" evidence="5">
    <location>
        <begin position="573"/>
        <end position="613"/>
    </location>
</feature>
<dbReference type="GO" id="GO:0005794">
    <property type="term" value="C:Golgi apparatus"/>
    <property type="evidence" value="ECO:0007669"/>
    <property type="project" value="UniProtKB-SubCell"/>
</dbReference>
<reference evidence="7 8" key="1">
    <citation type="journal article" date="2012" name="BMC Genomics">
        <title>Sequencing the genome of Marssonina brunnea reveals fungus-poplar co-evolution.</title>
        <authorList>
            <person name="Zhu S."/>
            <person name="Cao Y.-Z."/>
            <person name="Jiang C."/>
            <person name="Tan B.-Y."/>
            <person name="Wang Z."/>
            <person name="Feng S."/>
            <person name="Zhang L."/>
            <person name="Su X.-H."/>
            <person name="Brejova B."/>
            <person name="Vinar T."/>
            <person name="Xu M."/>
            <person name="Wang M.-X."/>
            <person name="Zhang S.-G."/>
            <person name="Huang M.-R."/>
            <person name="Wu R."/>
            <person name="Zhou Y."/>
        </authorList>
    </citation>
    <scope>NUCLEOTIDE SEQUENCE [LARGE SCALE GENOMIC DNA]</scope>
    <source>
        <strain evidence="7 8">MB_m1</strain>
    </source>
</reference>
<evidence type="ECO:0000256" key="1">
    <source>
        <dbReference type="ARBA" id="ARBA00004555"/>
    </source>
</evidence>
<dbReference type="STRING" id="1072389.K1WSG9"/>
<feature type="compositionally biased region" description="Polar residues" evidence="5">
    <location>
        <begin position="731"/>
        <end position="753"/>
    </location>
</feature>
<dbReference type="EMBL" id="JH921440">
    <property type="protein sequence ID" value="EKD16006.1"/>
    <property type="molecule type" value="Genomic_DNA"/>
</dbReference>
<evidence type="ECO:0000313" key="7">
    <source>
        <dbReference type="EMBL" id="EKD16006.1"/>
    </source>
</evidence>
<evidence type="ECO:0000256" key="4">
    <source>
        <dbReference type="SAM" id="Coils"/>
    </source>
</evidence>
<evidence type="ECO:0000256" key="2">
    <source>
        <dbReference type="ARBA" id="ARBA00023034"/>
    </source>
</evidence>
<dbReference type="GeneID" id="18761952"/>
<dbReference type="InterPro" id="IPR022091">
    <property type="entry name" value="TMF_TATA-bd"/>
</dbReference>
<gene>
    <name evidence="7" type="ORF">MBM_06017</name>
</gene>
<dbReference type="InParanoid" id="K1WSG9"/>